<feature type="transmembrane region" description="Helical" evidence="6">
    <location>
        <begin position="185"/>
        <end position="206"/>
    </location>
</feature>
<evidence type="ECO:0000256" key="3">
    <source>
        <dbReference type="ARBA" id="ARBA00022692"/>
    </source>
</evidence>
<evidence type="ECO:0000256" key="5">
    <source>
        <dbReference type="ARBA" id="ARBA00023136"/>
    </source>
</evidence>
<evidence type="ECO:0000256" key="4">
    <source>
        <dbReference type="ARBA" id="ARBA00022989"/>
    </source>
</evidence>
<evidence type="ECO:0000313" key="7">
    <source>
        <dbReference type="EMBL" id="MBV3386328.1"/>
    </source>
</evidence>
<feature type="transmembrane region" description="Helical" evidence="6">
    <location>
        <begin position="343"/>
        <end position="364"/>
    </location>
</feature>
<dbReference type="RefSeq" id="WP_217743561.1">
    <property type="nucleotide sequence ID" value="NZ_JAHOEI010000002.1"/>
</dbReference>
<protein>
    <recommendedName>
        <fullName evidence="9">Polysaccharide biosynthesis protein</fullName>
    </recommendedName>
</protein>
<name>A0AAW4MWP2_9BACT</name>
<feature type="transmembrane region" description="Helical" evidence="6">
    <location>
        <begin position="126"/>
        <end position="144"/>
    </location>
</feature>
<comment type="caution">
    <text evidence="7">The sequence shown here is derived from an EMBL/GenBank/DDBJ whole genome shotgun (WGS) entry which is preliminary data.</text>
</comment>
<dbReference type="EMBL" id="JAHOEI010000002">
    <property type="protein sequence ID" value="MBV3386328.1"/>
    <property type="molecule type" value="Genomic_DNA"/>
</dbReference>
<feature type="transmembrane region" description="Helical" evidence="6">
    <location>
        <begin position="376"/>
        <end position="394"/>
    </location>
</feature>
<sequence length="507" mass="57044">MKENTNKAIVVNSLILYIRLAIISVCGLLYTRFSLQALGADDYGLFSVIACIITFASIINTIMIVTSNRYIAMAIGKGDINEACRTFNTNLVIHLFIALFTVLIALPIGHYYIANFVNYIGDISKAYIVFDISIIASAFSFVGVPYNGLLLAKEKFIVFCSTDVISSVVKLIFTYLLIDYFENKLVIYALITAFMTAFPTVVFWGYCRYYFKDITRHCFVKNWNKYWDVIKFSAAIGYGALAIIAQSQGGALLINLFFNTAMNAGLAVANSVSGILQTFSNNAQKSISPQVVKSYAANDITRSIHLVCLSSKVTYFAMFIISIPFILIPETIFGLWLKSIPPYSIIFTRLLVINMLVNSINAGLSDFVFATGKIKIYQIATNTLVVLSVIVGYFALKQGLQPEYLFYIYILFSLLVTIARPFIIKRISTFKIRSLIIESYIPAISVTLLCCPLLFLKAYLSPWILIFISYLYVAISIYYIALKSHERKYIKESIKKNMSKCTVCVWH</sequence>
<reference evidence="7" key="1">
    <citation type="submission" date="2021-06" db="EMBL/GenBank/DDBJ databases">
        <title>Collection of gut derived symbiotic bacterial strains cultured from healthy donors.</title>
        <authorList>
            <person name="Lin H."/>
            <person name="Littmann E."/>
            <person name="Pamer E.G."/>
        </authorList>
    </citation>
    <scope>NUCLEOTIDE SEQUENCE</scope>
    <source>
        <strain evidence="7">MSK.21.74</strain>
    </source>
</reference>
<feature type="transmembrane region" description="Helical" evidence="6">
    <location>
        <begin position="226"/>
        <end position="245"/>
    </location>
</feature>
<keyword evidence="3 6" id="KW-0812">Transmembrane</keyword>
<dbReference type="Proteomes" id="UP001196765">
    <property type="component" value="Unassembled WGS sequence"/>
</dbReference>
<feature type="transmembrane region" description="Helical" evidence="6">
    <location>
        <begin position="9"/>
        <end position="31"/>
    </location>
</feature>
<evidence type="ECO:0000256" key="6">
    <source>
        <dbReference type="SAM" id="Phobius"/>
    </source>
</evidence>
<dbReference type="InterPro" id="IPR050833">
    <property type="entry name" value="Poly_Biosynth_Transport"/>
</dbReference>
<feature type="transmembrane region" description="Helical" evidence="6">
    <location>
        <begin position="462"/>
        <end position="481"/>
    </location>
</feature>
<organism evidence="7 8">
    <name type="scientific">Segatella copri</name>
    <dbReference type="NCBI Taxonomy" id="165179"/>
    <lineage>
        <taxon>Bacteria</taxon>
        <taxon>Pseudomonadati</taxon>
        <taxon>Bacteroidota</taxon>
        <taxon>Bacteroidia</taxon>
        <taxon>Bacteroidales</taxon>
        <taxon>Prevotellaceae</taxon>
        <taxon>Segatella</taxon>
    </lineage>
</organism>
<feature type="transmembrane region" description="Helical" evidence="6">
    <location>
        <begin position="43"/>
        <end position="66"/>
    </location>
</feature>
<dbReference type="PANTHER" id="PTHR30250:SF26">
    <property type="entry name" value="PSMA PROTEIN"/>
    <property type="match status" value="1"/>
</dbReference>
<feature type="transmembrane region" description="Helical" evidence="6">
    <location>
        <begin position="251"/>
        <end position="276"/>
    </location>
</feature>
<feature type="transmembrane region" description="Helical" evidence="6">
    <location>
        <begin position="313"/>
        <end position="337"/>
    </location>
</feature>
<feature type="transmembrane region" description="Helical" evidence="6">
    <location>
        <begin position="87"/>
        <end position="114"/>
    </location>
</feature>
<evidence type="ECO:0008006" key="9">
    <source>
        <dbReference type="Google" id="ProtNLM"/>
    </source>
</evidence>
<keyword evidence="5 6" id="KW-0472">Membrane</keyword>
<comment type="subcellular location">
    <subcellularLocation>
        <location evidence="1">Cell membrane</location>
        <topology evidence="1">Multi-pass membrane protein</topology>
    </subcellularLocation>
</comment>
<evidence type="ECO:0000313" key="8">
    <source>
        <dbReference type="Proteomes" id="UP001196765"/>
    </source>
</evidence>
<gene>
    <name evidence="7" type="ORF">KSW82_01055</name>
</gene>
<dbReference type="GO" id="GO:0005886">
    <property type="term" value="C:plasma membrane"/>
    <property type="evidence" value="ECO:0007669"/>
    <property type="project" value="UniProtKB-SubCell"/>
</dbReference>
<keyword evidence="4 6" id="KW-1133">Transmembrane helix</keyword>
<evidence type="ECO:0000256" key="1">
    <source>
        <dbReference type="ARBA" id="ARBA00004651"/>
    </source>
</evidence>
<feature type="transmembrane region" description="Helical" evidence="6">
    <location>
        <begin position="435"/>
        <end position="456"/>
    </location>
</feature>
<keyword evidence="2" id="KW-1003">Cell membrane</keyword>
<evidence type="ECO:0000256" key="2">
    <source>
        <dbReference type="ARBA" id="ARBA00022475"/>
    </source>
</evidence>
<feature type="transmembrane region" description="Helical" evidence="6">
    <location>
        <begin position="156"/>
        <end position="178"/>
    </location>
</feature>
<dbReference type="PANTHER" id="PTHR30250">
    <property type="entry name" value="PST FAMILY PREDICTED COLANIC ACID TRANSPORTER"/>
    <property type="match status" value="1"/>
</dbReference>
<proteinExistence type="predicted"/>
<feature type="transmembrane region" description="Helical" evidence="6">
    <location>
        <begin position="406"/>
        <end position="423"/>
    </location>
</feature>
<accession>A0AAW4MWP2</accession>
<dbReference type="AlphaFoldDB" id="A0AAW4MWP2"/>